<organism evidence="1 2">
    <name type="scientific">Saccharata proteae CBS 121410</name>
    <dbReference type="NCBI Taxonomy" id="1314787"/>
    <lineage>
        <taxon>Eukaryota</taxon>
        <taxon>Fungi</taxon>
        <taxon>Dikarya</taxon>
        <taxon>Ascomycota</taxon>
        <taxon>Pezizomycotina</taxon>
        <taxon>Dothideomycetes</taxon>
        <taxon>Dothideomycetes incertae sedis</taxon>
        <taxon>Botryosphaeriales</taxon>
        <taxon>Saccharataceae</taxon>
        <taxon>Saccharata</taxon>
    </lineage>
</organism>
<dbReference type="EMBL" id="ML978723">
    <property type="protein sequence ID" value="KAF2086647.1"/>
    <property type="molecule type" value="Genomic_DNA"/>
</dbReference>
<evidence type="ECO:0000313" key="1">
    <source>
        <dbReference type="EMBL" id="KAF2086647.1"/>
    </source>
</evidence>
<accession>A0A9P4HTM2</accession>
<dbReference type="AlphaFoldDB" id="A0A9P4HTM2"/>
<comment type="caution">
    <text evidence="1">The sequence shown here is derived from an EMBL/GenBank/DDBJ whole genome shotgun (WGS) entry which is preliminary data.</text>
</comment>
<keyword evidence="2" id="KW-1185">Reference proteome</keyword>
<name>A0A9P4HTM2_9PEZI</name>
<reference evidence="1" key="1">
    <citation type="journal article" date="2020" name="Stud. Mycol.">
        <title>101 Dothideomycetes genomes: a test case for predicting lifestyles and emergence of pathogens.</title>
        <authorList>
            <person name="Haridas S."/>
            <person name="Albert R."/>
            <person name="Binder M."/>
            <person name="Bloem J."/>
            <person name="Labutti K."/>
            <person name="Salamov A."/>
            <person name="Andreopoulos B."/>
            <person name="Baker S."/>
            <person name="Barry K."/>
            <person name="Bills G."/>
            <person name="Bluhm B."/>
            <person name="Cannon C."/>
            <person name="Castanera R."/>
            <person name="Culley D."/>
            <person name="Daum C."/>
            <person name="Ezra D."/>
            <person name="Gonzalez J."/>
            <person name="Henrissat B."/>
            <person name="Kuo A."/>
            <person name="Liang C."/>
            <person name="Lipzen A."/>
            <person name="Lutzoni F."/>
            <person name="Magnuson J."/>
            <person name="Mondo S."/>
            <person name="Nolan M."/>
            <person name="Ohm R."/>
            <person name="Pangilinan J."/>
            <person name="Park H.-J."/>
            <person name="Ramirez L."/>
            <person name="Alfaro M."/>
            <person name="Sun H."/>
            <person name="Tritt A."/>
            <person name="Yoshinaga Y."/>
            <person name="Zwiers L.-H."/>
            <person name="Turgeon B."/>
            <person name="Goodwin S."/>
            <person name="Spatafora J."/>
            <person name="Crous P."/>
            <person name="Grigoriev I."/>
        </authorList>
    </citation>
    <scope>NUCLEOTIDE SEQUENCE</scope>
    <source>
        <strain evidence="1">CBS 121410</strain>
    </source>
</reference>
<protein>
    <submittedName>
        <fullName evidence="1">Uncharacterized protein</fullName>
    </submittedName>
</protein>
<proteinExistence type="predicted"/>
<dbReference type="Proteomes" id="UP000799776">
    <property type="component" value="Unassembled WGS sequence"/>
</dbReference>
<gene>
    <name evidence="1" type="ORF">K490DRAFT_66429</name>
</gene>
<evidence type="ECO:0000313" key="2">
    <source>
        <dbReference type="Proteomes" id="UP000799776"/>
    </source>
</evidence>
<sequence length="177" mass="20398">MSSNTANPTDRAAMSEIHAAELLEAFNILTSPIEEHTFLIAAPSIARHYMIRRHVYPLVVRVHAALEQLNALFPLVYEKPKLTIFGRLYHNHTTRKKHSKLKEHATRLHHEFLAVTLHVPRLEREDFTNEFLVELINLLEGLKDMKKMMESRVERDRFWKWGRGKNGSGNAGASIPA</sequence>